<sequence>MQKSLCTERKSIKLNLRLPERLDQEIRRMAEMDCISINSAIVRLLAKGGERGKDKCAVKIVKPNGGQTVRLLICQQLTGKPT</sequence>
<evidence type="ECO:0000313" key="2">
    <source>
        <dbReference type="Proteomes" id="UP000351155"/>
    </source>
</evidence>
<organism evidence="1 2">
    <name type="scientific">Enterobacter cancerogenus</name>
    <dbReference type="NCBI Taxonomy" id="69218"/>
    <lineage>
        <taxon>Bacteria</taxon>
        <taxon>Pseudomonadati</taxon>
        <taxon>Pseudomonadota</taxon>
        <taxon>Gammaproteobacteria</taxon>
        <taxon>Enterobacterales</taxon>
        <taxon>Enterobacteriaceae</taxon>
        <taxon>Enterobacter</taxon>
        <taxon>Enterobacter cloacae complex</taxon>
    </lineage>
</organism>
<dbReference type="SUPFAM" id="SSF47598">
    <property type="entry name" value="Ribbon-helix-helix"/>
    <property type="match status" value="1"/>
</dbReference>
<proteinExistence type="predicted"/>
<dbReference type="AlphaFoldDB" id="A0A484Z7N1"/>
<evidence type="ECO:0000313" key="1">
    <source>
        <dbReference type="EMBL" id="VFS43776.1"/>
    </source>
</evidence>
<accession>A0A484Z7N1</accession>
<name>A0A484Z7N1_9ENTR</name>
<dbReference type="GO" id="GO:0043565">
    <property type="term" value="F:sequence-specific DNA binding"/>
    <property type="evidence" value="ECO:0007669"/>
    <property type="project" value="UniProtKB-ARBA"/>
</dbReference>
<dbReference type="Proteomes" id="UP000351155">
    <property type="component" value="Unassembled WGS sequence"/>
</dbReference>
<dbReference type="Gene3D" id="1.10.1220.10">
    <property type="entry name" value="Met repressor-like"/>
    <property type="match status" value="1"/>
</dbReference>
<dbReference type="InterPro" id="IPR013321">
    <property type="entry name" value="Arc_rbn_hlx_hlx"/>
</dbReference>
<reference evidence="1 2" key="1">
    <citation type="submission" date="2019-03" db="EMBL/GenBank/DDBJ databases">
        <authorList>
            <consortium name="Pathogen Informatics"/>
        </authorList>
    </citation>
    <scope>NUCLEOTIDE SEQUENCE [LARGE SCALE GENOMIC DNA]</scope>
    <source>
        <strain evidence="1 2">NCTC12126</strain>
    </source>
</reference>
<dbReference type="GO" id="GO:0006355">
    <property type="term" value="P:regulation of DNA-templated transcription"/>
    <property type="evidence" value="ECO:0007669"/>
    <property type="project" value="InterPro"/>
</dbReference>
<gene>
    <name evidence="1" type="ORF">NCTC12126_05041</name>
</gene>
<protein>
    <recommendedName>
        <fullName evidence="3">Toxin-antitoxin system HicB family antitoxin</fullName>
    </recommendedName>
</protein>
<dbReference type="EMBL" id="CAADIW010000069">
    <property type="protein sequence ID" value="VFS43776.1"/>
    <property type="molecule type" value="Genomic_DNA"/>
</dbReference>
<evidence type="ECO:0008006" key="3">
    <source>
        <dbReference type="Google" id="ProtNLM"/>
    </source>
</evidence>
<dbReference type="InterPro" id="IPR010985">
    <property type="entry name" value="Ribbon_hlx_hlx"/>
</dbReference>